<accession>A0ABN1Z6N7</accession>
<proteinExistence type="predicted"/>
<protein>
    <submittedName>
        <fullName evidence="1">Uncharacterized protein</fullName>
    </submittedName>
</protein>
<evidence type="ECO:0000313" key="1">
    <source>
        <dbReference type="EMBL" id="GAA1433098.1"/>
    </source>
</evidence>
<comment type="caution">
    <text evidence="1">The sequence shown here is derived from an EMBL/GenBank/DDBJ whole genome shotgun (WGS) entry which is preliminary data.</text>
</comment>
<dbReference type="Proteomes" id="UP001500973">
    <property type="component" value="Unassembled WGS sequence"/>
</dbReference>
<organism evidence="1 2">
    <name type="scientific">Streptomyces thermospinosisporus</name>
    <dbReference type="NCBI Taxonomy" id="161482"/>
    <lineage>
        <taxon>Bacteria</taxon>
        <taxon>Bacillati</taxon>
        <taxon>Actinomycetota</taxon>
        <taxon>Actinomycetes</taxon>
        <taxon>Kitasatosporales</taxon>
        <taxon>Streptomycetaceae</taxon>
        <taxon>Streptomyces</taxon>
    </lineage>
</organism>
<keyword evidence="2" id="KW-1185">Reference proteome</keyword>
<gene>
    <name evidence="1" type="ORF">GCM10009601_55100</name>
</gene>
<name>A0ABN1Z6N7_9ACTN</name>
<sequence>MALVMRRSSSPGPSVPVLPLRPISAAAAVRGIREDVKSPGWTGETSQGSKRWCTGDLRVDPITTYV</sequence>
<evidence type="ECO:0000313" key="2">
    <source>
        <dbReference type="Proteomes" id="UP001500973"/>
    </source>
</evidence>
<dbReference type="EMBL" id="BAAAIZ010000103">
    <property type="protein sequence ID" value="GAA1433098.1"/>
    <property type="molecule type" value="Genomic_DNA"/>
</dbReference>
<reference evidence="1 2" key="1">
    <citation type="journal article" date="2019" name="Int. J. Syst. Evol. Microbiol.">
        <title>The Global Catalogue of Microorganisms (GCM) 10K type strain sequencing project: providing services to taxonomists for standard genome sequencing and annotation.</title>
        <authorList>
            <consortium name="The Broad Institute Genomics Platform"/>
            <consortium name="The Broad Institute Genome Sequencing Center for Infectious Disease"/>
            <person name="Wu L."/>
            <person name="Ma J."/>
        </authorList>
    </citation>
    <scope>NUCLEOTIDE SEQUENCE [LARGE SCALE GENOMIC DNA]</scope>
    <source>
        <strain evidence="1 2">JCM 11756</strain>
    </source>
</reference>